<protein>
    <submittedName>
        <fullName evidence="1">Uncharacterized protein</fullName>
    </submittedName>
</protein>
<proteinExistence type="predicted"/>
<feature type="non-terminal residue" evidence="1">
    <location>
        <position position="1"/>
    </location>
</feature>
<accession>A0A819WLZ1</accession>
<evidence type="ECO:0000313" key="2">
    <source>
        <dbReference type="Proteomes" id="UP000663823"/>
    </source>
</evidence>
<organism evidence="1 2">
    <name type="scientific">Rotaria sordida</name>
    <dbReference type="NCBI Taxonomy" id="392033"/>
    <lineage>
        <taxon>Eukaryota</taxon>
        <taxon>Metazoa</taxon>
        <taxon>Spiralia</taxon>
        <taxon>Gnathifera</taxon>
        <taxon>Rotifera</taxon>
        <taxon>Eurotatoria</taxon>
        <taxon>Bdelloidea</taxon>
        <taxon>Philodinida</taxon>
        <taxon>Philodinidae</taxon>
        <taxon>Rotaria</taxon>
    </lineage>
</organism>
<dbReference type="EMBL" id="CAJOAX010013074">
    <property type="protein sequence ID" value="CAF4124522.1"/>
    <property type="molecule type" value="Genomic_DNA"/>
</dbReference>
<dbReference type="Proteomes" id="UP000663823">
    <property type="component" value="Unassembled WGS sequence"/>
</dbReference>
<sequence>CRLSSIYSNSINSDVNCLKVIGSDNGISFLLTTVNSYLSFEI</sequence>
<reference evidence="1" key="1">
    <citation type="submission" date="2021-02" db="EMBL/GenBank/DDBJ databases">
        <authorList>
            <person name="Nowell W R."/>
        </authorList>
    </citation>
    <scope>NUCLEOTIDE SEQUENCE</scope>
</reference>
<dbReference type="AlphaFoldDB" id="A0A819WLZ1"/>
<name>A0A819WLZ1_9BILA</name>
<evidence type="ECO:0000313" key="1">
    <source>
        <dbReference type="EMBL" id="CAF4124522.1"/>
    </source>
</evidence>
<gene>
    <name evidence="1" type="ORF">OTI717_LOCUS35011</name>
</gene>
<comment type="caution">
    <text evidence="1">The sequence shown here is derived from an EMBL/GenBank/DDBJ whole genome shotgun (WGS) entry which is preliminary data.</text>
</comment>